<dbReference type="Proteomes" id="UP001169006">
    <property type="component" value="Unassembled WGS sequence"/>
</dbReference>
<proteinExistence type="predicted"/>
<dbReference type="InterPro" id="IPR011004">
    <property type="entry name" value="Trimer_LpxA-like_sf"/>
</dbReference>
<dbReference type="SUPFAM" id="SSF51161">
    <property type="entry name" value="Trimeric LpxA-like enzymes"/>
    <property type="match status" value="1"/>
</dbReference>
<reference evidence="4" key="1">
    <citation type="journal article" date="2015" name="Int. J. Syst. Evol. Microbiol.">
        <title>Rhizobium oryzicola sp. nov., potential plant-growth-promoting endophytic bacteria isolated from rice roots.</title>
        <authorList>
            <person name="Zhang X.X."/>
            <person name="Gao J.S."/>
            <person name="Cao Y.H."/>
            <person name="Sheirdil R.A."/>
            <person name="Wang X.C."/>
            <person name="Zhang L."/>
        </authorList>
    </citation>
    <scope>NUCLEOTIDE SEQUENCE</scope>
    <source>
        <strain evidence="4">05753</strain>
    </source>
</reference>
<dbReference type="CDD" id="cd04647">
    <property type="entry name" value="LbH_MAT_like"/>
    <property type="match status" value="1"/>
</dbReference>
<dbReference type="InterPro" id="IPR001451">
    <property type="entry name" value="Hexapep"/>
</dbReference>
<keyword evidence="3 4" id="KW-0012">Acyltransferase</keyword>
<dbReference type="EMBL" id="JAUKWQ010000003">
    <property type="protein sequence ID" value="MDO1582871.1"/>
    <property type="molecule type" value="Genomic_DNA"/>
</dbReference>
<comment type="caution">
    <text evidence="4">The sequence shown here is derived from an EMBL/GenBank/DDBJ whole genome shotgun (WGS) entry which is preliminary data.</text>
</comment>
<dbReference type="RefSeq" id="WP_302077036.1">
    <property type="nucleotide sequence ID" value="NZ_JAUKWQ010000003.1"/>
</dbReference>
<organism evidence="4 5">
    <name type="scientific">Rhizobium oryzicola</name>
    <dbReference type="NCBI Taxonomy" id="1232668"/>
    <lineage>
        <taxon>Bacteria</taxon>
        <taxon>Pseudomonadati</taxon>
        <taxon>Pseudomonadota</taxon>
        <taxon>Alphaproteobacteria</taxon>
        <taxon>Hyphomicrobiales</taxon>
        <taxon>Rhizobiaceae</taxon>
        <taxon>Rhizobium/Agrobacterium group</taxon>
        <taxon>Rhizobium</taxon>
    </lineage>
</organism>
<evidence type="ECO:0000256" key="3">
    <source>
        <dbReference type="ARBA" id="ARBA00023315"/>
    </source>
</evidence>
<evidence type="ECO:0000256" key="1">
    <source>
        <dbReference type="ARBA" id="ARBA00022679"/>
    </source>
</evidence>
<dbReference type="EC" id="2.3.1.-" evidence="4"/>
<dbReference type="PANTHER" id="PTHR23416">
    <property type="entry name" value="SIALIC ACID SYNTHASE-RELATED"/>
    <property type="match status" value="1"/>
</dbReference>
<keyword evidence="2" id="KW-0677">Repeat</keyword>
<dbReference type="Pfam" id="PF00132">
    <property type="entry name" value="Hexapep"/>
    <property type="match status" value="1"/>
</dbReference>
<evidence type="ECO:0000313" key="4">
    <source>
        <dbReference type="EMBL" id="MDO1582871.1"/>
    </source>
</evidence>
<protein>
    <submittedName>
        <fullName evidence="4">Acyltransferase</fullName>
        <ecNumber evidence="4">2.3.1.-</ecNumber>
    </submittedName>
</protein>
<sequence>MQDAEDDAGLAELYRRRLNILTWERSAADIDDPAHQARLRRLEIYAGAMFGPGVYVAEQAEVHTSRLTMGRASWIAGHAIVRGEIDLGENVSVNPYACLSGKVRIGNGVRIASHVSIVGFNHGFDDLDTPIFRQPLTSKGIEIENDVWIGANAVILDGVRIGRGSVIAAGAVVTQDIPAFSIAGGVPARVLKSRKPANPSPYAAAEQALAELDAAAKRDWLDVIAHYKSGEIFTSPDASGKPVTTLRHLCDVIEIASAFDDPDAAGDRIKLIAYLQSLQDAKTGLFPEPGRPVEEALRADAAALYNLLAVTYALECLGSAPIHQLHAVEELGSHELVTWLEELPWQSRAWHCGATVDAIATGLYVNRRYFGGGGNRHVLFGWLGENCDTATGFWGKATERQGLLQPVNGFYRLTRGAYAQFGLPLPYPEQAINSVIRNYRDYQGFSGESFTACNLLDTVHPLLLCLEQTGHRREEAKTIATEIILKLSPLWQRGRGLPFAEGHEPGLQGTEMGLSLLWLAAKLLGLEESLSFTPKGTHRFSAALGNRT</sequence>
<keyword evidence="1 4" id="KW-0808">Transferase</keyword>
<dbReference type="PANTHER" id="PTHR23416:SF78">
    <property type="entry name" value="LIPOPOLYSACCHARIDE BIOSYNTHESIS O-ACETYL TRANSFERASE WBBJ-RELATED"/>
    <property type="match status" value="1"/>
</dbReference>
<accession>A0ABT8SWZ3</accession>
<name>A0ABT8SWZ3_9HYPH</name>
<dbReference type="Gene3D" id="2.160.10.10">
    <property type="entry name" value="Hexapeptide repeat proteins"/>
    <property type="match status" value="1"/>
</dbReference>
<gene>
    <name evidence="4" type="ORF">Q2T52_12335</name>
</gene>
<dbReference type="InterPro" id="IPR051159">
    <property type="entry name" value="Hexapeptide_acetyltransf"/>
</dbReference>
<dbReference type="GO" id="GO:0016746">
    <property type="term" value="F:acyltransferase activity"/>
    <property type="evidence" value="ECO:0007669"/>
    <property type="project" value="UniProtKB-KW"/>
</dbReference>
<evidence type="ECO:0000313" key="5">
    <source>
        <dbReference type="Proteomes" id="UP001169006"/>
    </source>
</evidence>
<keyword evidence="5" id="KW-1185">Reference proteome</keyword>
<reference evidence="4" key="2">
    <citation type="submission" date="2023-07" db="EMBL/GenBank/DDBJ databases">
        <authorList>
            <person name="Sun H."/>
        </authorList>
    </citation>
    <scope>NUCLEOTIDE SEQUENCE</scope>
    <source>
        <strain evidence="4">05753</strain>
    </source>
</reference>
<dbReference type="PROSITE" id="PS00101">
    <property type="entry name" value="HEXAPEP_TRANSFERASES"/>
    <property type="match status" value="1"/>
</dbReference>
<evidence type="ECO:0000256" key="2">
    <source>
        <dbReference type="ARBA" id="ARBA00022737"/>
    </source>
</evidence>
<dbReference type="InterPro" id="IPR018357">
    <property type="entry name" value="Hexapep_transf_CS"/>
</dbReference>